<evidence type="ECO:0000313" key="8">
    <source>
        <dbReference type="Proteomes" id="UP000076871"/>
    </source>
</evidence>
<dbReference type="GO" id="GO:0010333">
    <property type="term" value="F:terpene synthase activity"/>
    <property type="evidence" value="ECO:0007669"/>
    <property type="project" value="InterPro"/>
</dbReference>
<gene>
    <name evidence="7" type="ORF">LAESUDRAFT_657286</name>
</gene>
<dbReference type="AlphaFoldDB" id="A0A165DES2"/>
<dbReference type="InterPro" id="IPR008949">
    <property type="entry name" value="Isoprenoid_synthase_dom_sf"/>
</dbReference>
<dbReference type="RefSeq" id="XP_040762468.1">
    <property type="nucleotide sequence ID" value="XM_040904673.1"/>
</dbReference>
<comment type="similarity">
    <text evidence="2 6">Belongs to the terpene synthase family.</text>
</comment>
<name>A0A165DES2_9APHY</name>
<dbReference type="GO" id="GO:0008299">
    <property type="term" value="P:isoprenoid biosynthetic process"/>
    <property type="evidence" value="ECO:0007669"/>
    <property type="project" value="UniProtKB-ARBA"/>
</dbReference>
<dbReference type="SUPFAM" id="SSF48576">
    <property type="entry name" value="Terpenoid synthases"/>
    <property type="match status" value="1"/>
</dbReference>
<dbReference type="InterPro" id="IPR034686">
    <property type="entry name" value="Terpene_cyclase-like_2"/>
</dbReference>
<keyword evidence="4 6" id="KW-0460">Magnesium</keyword>
<reference evidence="7 8" key="1">
    <citation type="journal article" date="2016" name="Mol. Biol. Evol.">
        <title>Comparative Genomics of Early-Diverging Mushroom-Forming Fungi Provides Insights into the Origins of Lignocellulose Decay Capabilities.</title>
        <authorList>
            <person name="Nagy L.G."/>
            <person name="Riley R."/>
            <person name="Tritt A."/>
            <person name="Adam C."/>
            <person name="Daum C."/>
            <person name="Floudas D."/>
            <person name="Sun H."/>
            <person name="Yadav J.S."/>
            <person name="Pangilinan J."/>
            <person name="Larsson K.H."/>
            <person name="Matsuura K."/>
            <person name="Barry K."/>
            <person name="Labutti K."/>
            <person name="Kuo R."/>
            <person name="Ohm R.A."/>
            <person name="Bhattacharya S.S."/>
            <person name="Shirouzu T."/>
            <person name="Yoshinaga Y."/>
            <person name="Martin F.M."/>
            <person name="Grigoriev I.V."/>
            <person name="Hibbett D.S."/>
        </authorList>
    </citation>
    <scope>NUCLEOTIDE SEQUENCE [LARGE SCALE GENOMIC DNA]</scope>
    <source>
        <strain evidence="7 8">93-53</strain>
    </source>
</reference>
<evidence type="ECO:0000256" key="4">
    <source>
        <dbReference type="ARBA" id="ARBA00022842"/>
    </source>
</evidence>
<dbReference type="Pfam" id="PF19086">
    <property type="entry name" value="Terpene_syn_C_2"/>
    <property type="match status" value="1"/>
</dbReference>
<dbReference type="EMBL" id="KV427634">
    <property type="protein sequence ID" value="KZT04728.1"/>
    <property type="molecule type" value="Genomic_DNA"/>
</dbReference>
<dbReference type="EC" id="4.2.3.-" evidence="6"/>
<keyword evidence="8" id="KW-1185">Reference proteome</keyword>
<evidence type="ECO:0000313" key="7">
    <source>
        <dbReference type="EMBL" id="KZT04728.1"/>
    </source>
</evidence>
<dbReference type="SFLD" id="SFLDG01020">
    <property type="entry name" value="Terpene_Cyclase_Like_2"/>
    <property type="match status" value="1"/>
</dbReference>
<dbReference type="PANTHER" id="PTHR35201">
    <property type="entry name" value="TERPENE SYNTHASE"/>
    <property type="match status" value="1"/>
</dbReference>
<comment type="cofactor">
    <cofactor evidence="1 6">
        <name>Mg(2+)</name>
        <dbReference type="ChEBI" id="CHEBI:18420"/>
    </cofactor>
</comment>
<dbReference type="Proteomes" id="UP000076871">
    <property type="component" value="Unassembled WGS sequence"/>
</dbReference>
<evidence type="ECO:0000256" key="3">
    <source>
        <dbReference type="ARBA" id="ARBA00022723"/>
    </source>
</evidence>
<evidence type="ECO:0000256" key="2">
    <source>
        <dbReference type="ARBA" id="ARBA00006333"/>
    </source>
</evidence>
<dbReference type="OrthoDB" id="2861623at2759"/>
<dbReference type="Gene3D" id="1.10.600.10">
    <property type="entry name" value="Farnesyl Diphosphate Synthase"/>
    <property type="match status" value="1"/>
</dbReference>
<evidence type="ECO:0000256" key="5">
    <source>
        <dbReference type="ARBA" id="ARBA00023239"/>
    </source>
</evidence>
<organism evidence="7 8">
    <name type="scientific">Laetiporus sulphureus 93-53</name>
    <dbReference type="NCBI Taxonomy" id="1314785"/>
    <lineage>
        <taxon>Eukaryota</taxon>
        <taxon>Fungi</taxon>
        <taxon>Dikarya</taxon>
        <taxon>Basidiomycota</taxon>
        <taxon>Agaricomycotina</taxon>
        <taxon>Agaricomycetes</taxon>
        <taxon>Polyporales</taxon>
        <taxon>Laetiporus</taxon>
    </lineage>
</organism>
<dbReference type="SFLD" id="SFLDS00005">
    <property type="entry name" value="Isoprenoid_Synthase_Type_I"/>
    <property type="match status" value="1"/>
</dbReference>
<dbReference type="InParanoid" id="A0A165DES2"/>
<dbReference type="GeneID" id="63821703"/>
<evidence type="ECO:0000256" key="6">
    <source>
        <dbReference type="RuleBase" id="RU366034"/>
    </source>
</evidence>
<dbReference type="GO" id="GO:0046872">
    <property type="term" value="F:metal ion binding"/>
    <property type="evidence" value="ECO:0007669"/>
    <property type="project" value="UniProtKB-KW"/>
</dbReference>
<keyword evidence="3 6" id="KW-0479">Metal-binding</keyword>
<dbReference type="STRING" id="1314785.A0A165DES2"/>
<keyword evidence="5 6" id="KW-0456">Lyase</keyword>
<protein>
    <recommendedName>
        <fullName evidence="6">Terpene synthase</fullName>
        <ecNumber evidence="6">4.2.3.-</ecNumber>
    </recommendedName>
</protein>
<evidence type="ECO:0000256" key="1">
    <source>
        <dbReference type="ARBA" id="ARBA00001946"/>
    </source>
</evidence>
<proteinExistence type="inferred from homology"/>
<dbReference type="PANTHER" id="PTHR35201:SF4">
    <property type="entry name" value="BETA-PINACENE SYNTHASE-RELATED"/>
    <property type="match status" value="1"/>
</dbReference>
<accession>A0A165DES2</accession>
<sequence length="335" mass="38056">MSYCTKIIRLPDIMDAIPFPIRMNPYTRFLSAASDTFILASTNFTEKQRSRFLGLKAGLLCGMSYVESGPEKLRVCMDFTSFLFCLDDWSDEFNTTQTETLEAVVMNTLRYPEIFYSNTVAARITKSWWKRMLKNIGPRCKERFISSMDLYFKAITQQAADRASKHVSELDAYISLRRDTSGCKAGFVLIEYATYIDLPDEVYENLVVQDLMDAANDSVSWGNDIFSYSRERSRGDPHNLVAVIAHAFGIGQQAAVDHAAAMCNETVERFLACKAALPSWGRVVDAQVETFVRGLEDWMIANAEWSFVTERYFGKNAPQVRKSLRVHLLPVVNPL</sequence>